<organism evidence="8 9">
    <name type="scientific">Shimia thalassica</name>
    <dbReference type="NCBI Taxonomy" id="1715693"/>
    <lineage>
        <taxon>Bacteria</taxon>
        <taxon>Pseudomonadati</taxon>
        <taxon>Pseudomonadota</taxon>
        <taxon>Alphaproteobacteria</taxon>
        <taxon>Rhodobacterales</taxon>
        <taxon>Roseobacteraceae</taxon>
    </lineage>
</organism>
<accession>A0A0P1ISW3</accession>
<dbReference type="GO" id="GO:0004252">
    <property type="term" value="F:serine-type endopeptidase activity"/>
    <property type="evidence" value="ECO:0007669"/>
    <property type="project" value="InterPro"/>
</dbReference>
<dbReference type="PROSITE" id="PS00134">
    <property type="entry name" value="TRYPSIN_HIS"/>
    <property type="match status" value="1"/>
</dbReference>
<name>A0A0P1ISW3_9RHOB</name>
<keyword evidence="9" id="KW-1185">Reference proteome</keyword>
<dbReference type="PROSITE" id="PS50240">
    <property type="entry name" value="TRYPSIN_DOM"/>
    <property type="match status" value="1"/>
</dbReference>
<gene>
    <name evidence="8" type="ORF">PH7735_02586</name>
</gene>
<evidence type="ECO:0000256" key="6">
    <source>
        <dbReference type="RuleBase" id="RU004296"/>
    </source>
</evidence>
<dbReference type="SUPFAM" id="SSF50494">
    <property type="entry name" value="Trypsin-like serine proteases"/>
    <property type="match status" value="1"/>
</dbReference>
<feature type="signal peptide" evidence="6">
    <location>
        <begin position="1"/>
        <end position="17"/>
    </location>
</feature>
<dbReference type="InterPro" id="IPR018114">
    <property type="entry name" value="TRYPSIN_HIS"/>
</dbReference>
<dbReference type="Pfam" id="PF13365">
    <property type="entry name" value="Trypsin_2"/>
    <property type="match status" value="1"/>
</dbReference>
<keyword evidence="3 6" id="KW-0732">Signal</keyword>
<dbReference type="PANTHER" id="PTHR15462:SF8">
    <property type="entry name" value="SERINE PROTEASE"/>
    <property type="match status" value="1"/>
</dbReference>
<dbReference type="STRING" id="1715693.PH7735_02586"/>
<reference evidence="9" key="1">
    <citation type="submission" date="2015-09" db="EMBL/GenBank/DDBJ databases">
        <authorList>
            <person name="Rodrigo-Torres Lidia"/>
            <person name="Arahal R.David."/>
        </authorList>
    </citation>
    <scope>NUCLEOTIDE SEQUENCE [LARGE SCALE GENOMIC DNA]</scope>
    <source>
        <strain evidence="9">CECT 7735</strain>
    </source>
</reference>
<evidence type="ECO:0000259" key="7">
    <source>
        <dbReference type="PROSITE" id="PS50240"/>
    </source>
</evidence>
<dbReference type="PANTHER" id="PTHR15462">
    <property type="entry name" value="SERINE PROTEASE"/>
    <property type="match status" value="1"/>
</dbReference>
<dbReference type="GO" id="GO:0006508">
    <property type="term" value="P:proteolysis"/>
    <property type="evidence" value="ECO:0007669"/>
    <property type="project" value="UniProtKB-KW"/>
</dbReference>
<keyword evidence="5 6" id="KW-0720">Serine protease</keyword>
<dbReference type="RefSeq" id="WP_058311740.1">
    <property type="nucleotide sequence ID" value="NZ_CYTW01000002.1"/>
</dbReference>
<dbReference type="InterPro" id="IPR001254">
    <property type="entry name" value="Trypsin_dom"/>
</dbReference>
<feature type="chain" id="PRO_5006987326" description="Serine protease" evidence="6">
    <location>
        <begin position="18"/>
        <end position="217"/>
    </location>
</feature>
<keyword evidence="4 6" id="KW-0378">Hydrolase</keyword>
<dbReference type="InterPro" id="IPR050966">
    <property type="entry name" value="Glutamyl_endopeptidase"/>
</dbReference>
<dbReference type="InterPro" id="IPR009003">
    <property type="entry name" value="Peptidase_S1_PA"/>
</dbReference>
<dbReference type="AlphaFoldDB" id="A0A0P1ISW3"/>
<dbReference type="SMART" id="SM00020">
    <property type="entry name" value="Tryp_SPc"/>
    <property type="match status" value="1"/>
</dbReference>
<comment type="similarity">
    <text evidence="1 6">Belongs to the peptidase S1B family.</text>
</comment>
<evidence type="ECO:0000313" key="8">
    <source>
        <dbReference type="EMBL" id="CUK02448.1"/>
    </source>
</evidence>
<dbReference type="InterPro" id="IPR008256">
    <property type="entry name" value="Peptidase_S1B"/>
</dbReference>
<dbReference type="GeneID" id="83881600"/>
<dbReference type="EMBL" id="CYTW01000002">
    <property type="protein sequence ID" value="CUK02448.1"/>
    <property type="molecule type" value="Genomic_DNA"/>
</dbReference>
<feature type="domain" description="Peptidase S1" evidence="7">
    <location>
        <begin position="31"/>
        <end position="217"/>
    </location>
</feature>
<dbReference type="Proteomes" id="UP000051870">
    <property type="component" value="Unassembled WGS sequence"/>
</dbReference>
<evidence type="ECO:0000256" key="4">
    <source>
        <dbReference type="ARBA" id="ARBA00022801"/>
    </source>
</evidence>
<evidence type="ECO:0000313" key="9">
    <source>
        <dbReference type="Proteomes" id="UP000051870"/>
    </source>
</evidence>
<protein>
    <recommendedName>
        <fullName evidence="6">Serine protease</fullName>
        <ecNumber evidence="6">3.4.21.-</ecNumber>
    </recommendedName>
</protein>
<dbReference type="PROSITE" id="PS51257">
    <property type="entry name" value="PROKAR_LIPOPROTEIN"/>
    <property type="match status" value="1"/>
</dbReference>
<keyword evidence="2 6" id="KW-0645">Protease</keyword>
<evidence type="ECO:0000256" key="5">
    <source>
        <dbReference type="ARBA" id="ARBA00022825"/>
    </source>
</evidence>
<evidence type="ECO:0000256" key="3">
    <source>
        <dbReference type="ARBA" id="ARBA00022729"/>
    </source>
</evidence>
<dbReference type="EC" id="3.4.21.-" evidence="6"/>
<evidence type="ECO:0000256" key="2">
    <source>
        <dbReference type="ARBA" id="ARBA00022670"/>
    </source>
</evidence>
<proteinExistence type="inferred from homology"/>
<evidence type="ECO:0000256" key="1">
    <source>
        <dbReference type="ARBA" id="ARBA00008764"/>
    </source>
</evidence>
<dbReference type="PRINTS" id="PR00839">
    <property type="entry name" value="V8PROTEASE"/>
</dbReference>
<sequence>MFRTILLFIFWASSCFAQPLSMVPAEAHGNWHAIGRINIAGYNRRSMCSGTLIAPDRVLTAAHCVLRADLSPFALEDITFVAGWLRGSYVAAAKPASVELHPKAIAMNGIQYPYDMAVLTLSAPIPVTPIPVAPSPERGQFAIIGYTSDRPHMLSAGFGCGGHPNGAALWLECAVRSGNSGGPILLQTNDGWRVVGVVSAGNGAATLAARVDEFLFP</sequence>
<dbReference type="Gene3D" id="2.40.10.10">
    <property type="entry name" value="Trypsin-like serine proteases"/>
    <property type="match status" value="2"/>
</dbReference>
<dbReference type="InterPro" id="IPR043504">
    <property type="entry name" value="Peptidase_S1_PA_chymotrypsin"/>
</dbReference>